<comment type="similarity">
    <text evidence="2">Belongs to the autoinducer-2 exporter (AI-2E) (TC 2.A.86) family.</text>
</comment>
<evidence type="ECO:0000256" key="1">
    <source>
        <dbReference type="ARBA" id="ARBA00004141"/>
    </source>
</evidence>
<accession>A0ABT8MAR8</accession>
<evidence type="ECO:0000313" key="7">
    <source>
        <dbReference type="EMBL" id="MDN7025004.1"/>
    </source>
</evidence>
<comment type="subcellular location">
    <subcellularLocation>
        <location evidence="1">Membrane</location>
        <topology evidence="1">Multi-pass membrane protein</topology>
    </subcellularLocation>
</comment>
<dbReference type="PANTHER" id="PTHR21716:SF71">
    <property type="entry name" value="TRANSPORT PROTEIN MJ1177-RELATED"/>
    <property type="match status" value="1"/>
</dbReference>
<dbReference type="Proteomes" id="UP001168338">
    <property type="component" value="Unassembled WGS sequence"/>
</dbReference>
<feature type="transmembrane region" description="Helical" evidence="6">
    <location>
        <begin position="256"/>
        <end position="279"/>
    </location>
</feature>
<name>A0ABT8MAR8_9EURY</name>
<dbReference type="RefSeq" id="WP_301664135.1">
    <property type="nucleotide sequence ID" value="NZ_VCYH01000005.1"/>
</dbReference>
<feature type="transmembrane region" description="Helical" evidence="6">
    <location>
        <begin position="197"/>
        <end position="216"/>
    </location>
</feature>
<evidence type="ECO:0000256" key="6">
    <source>
        <dbReference type="SAM" id="Phobius"/>
    </source>
</evidence>
<evidence type="ECO:0000256" key="3">
    <source>
        <dbReference type="ARBA" id="ARBA00022692"/>
    </source>
</evidence>
<feature type="transmembrane region" description="Helical" evidence="6">
    <location>
        <begin position="134"/>
        <end position="156"/>
    </location>
</feature>
<keyword evidence="5 6" id="KW-0472">Membrane</keyword>
<feature type="transmembrane region" description="Helical" evidence="6">
    <location>
        <begin position="228"/>
        <end position="250"/>
    </location>
</feature>
<sequence length="355" mass="37418">MADSGQHADRLTLLLVAGIGIAAAVAFLQLAGAFCVAAASALLLLPLHRSISRRIPAWLSAALLTTALIAVLAGTFAFLADLLIRNADEVLRMLEALAAWTEPLIAQNAVGMLPDANAWPAGLTARFTQSLTDLIFEVPLLVVEIIVFALAVYSVLLGGDRIYREVAAVLPERSQRGVRALSTTFSDALSSVVVPNIAAAAVTFIIAVPFFAVFGYGDVLFFASLTALFRLLPVLGLLVLITFLAVYAAASGDHRGCFLLVFVGYPLLAVAPGFLLRPLLAEKRIFVRPALVLLGFIGGVGAMGFIGVVLGPLFVVLLITGYRVLVEELEGVTDAEHALPENRETSTGEGAMPGE</sequence>
<keyword evidence="3 6" id="KW-0812">Transmembrane</keyword>
<keyword evidence="4 6" id="KW-1133">Transmembrane helix</keyword>
<evidence type="ECO:0000256" key="4">
    <source>
        <dbReference type="ARBA" id="ARBA00022989"/>
    </source>
</evidence>
<feature type="transmembrane region" description="Helical" evidence="6">
    <location>
        <begin position="57"/>
        <end position="84"/>
    </location>
</feature>
<dbReference type="Pfam" id="PF01594">
    <property type="entry name" value="AI-2E_transport"/>
    <property type="match status" value="1"/>
</dbReference>
<proteinExistence type="inferred from homology"/>
<organism evidence="7 8">
    <name type="scientific">Methanoculleus frigidifontis</name>
    <dbReference type="NCBI Taxonomy" id="2584085"/>
    <lineage>
        <taxon>Archaea</taxon>
        <taxon>Methanobacteriati</taxon>
        <taxon>Methanobacteriota</taxon>
        <taxon>Stenosarchaea group</taxon>
        <taxon>Methanomicrobia</taxon>
        <taxon>Methanomicrobiales</taxon>
        <taxon>Methanomicrobiaceae</taxon>
        <taxon>Methanoculleus</taxon>
    </lineage>
</organism>
<evidence type="ECO:0000256" key="5">
    <source>
        <dbReference type="ARBA" id="ARBA00023136"/>
    </source>
</evidence>
<gene>
    <name evidence="7" type="ORF">FGU65_08910</name>
</gene>
<evidence type="ECO:0000256" key="2">
    <source>
        <dbReference type="ARBA" id="ARBA00009773"/>
    </source>
</evidence>
<comment type="caution">
    <text evidence="7">The sequence shown here is derived from an EMBL/GenBank/DDBJ whole genome shotgun (WGS) entry which is preliminary data.</text>
</comment>
<feature type="transmembrane region" description="Helical" evidence="6">
    <location>
        <begin position="12"/>
        <end position="45"/>
    </location>
</feature>
<dbReference type="InterPro" id="IPR002549">
    <property type="entry name" value="AI-2E-like"/>
</dbReference>
<dbReference type="PANTHER" id="PTHR21716">
    <property type="entry name" value="TRANSMEMBRANE PROTEIN"/>
    <property type="match status" value="1"/>
</dbReference>
<keyword evidence="8" id="KW-1185">Reference proteome</keyword>
<evidence type="ECO:0000313" key="8">
    <source>
        <dbReference type="Proteomes" id="UP001168338"/>
    </source>
</evidence>
<reference evidence="7" key="1">
    <citation type="submission" date="2019-05" db="EMBL/GenBank/DDBJ databases">
        <title>Methanoculleus sp. FWC-SCC1, a methanogenic archaeon isolated from deep marine cold seep.</title>
        <authorList>
            <person name="Chen Y.-W."/>
            <person name="Chen S.-C."/>
            <person name="Teng N.-H."/>
            <person name="Lai M.-C."/>
        </authorList>
    </citation>
    <scope>NUCLEOTIDE SEQUENCE</scope>
    <source>
        <strain evidence="7">FWC-SCC1</strain>
    </source>
</reference>
<protein>
    <submittedName>
        <fullName evidence="7">AI-2E family transporter</fullName>
    </submittedName>
</protein>
<dbReference type="EMBL" id="VCYH01000005">
    <property type="protein sequence ID" value="MDN7025004.1"/>
    <property type="molecule type" value="Genomic_DNA"/>
</dbReference>
<feature type="transmembrane region" description="Helical" evidence="6">
    <location>
        <begin position="291"/>
        <end position="319"/>
    </location>
</feature>